<dbReference type="GO" id="GO:0046872">
    <property type="term" value="F:metal ion binding"/>
    <property type="evidence" value="ECO:0007669"/>
    <property type="project" value="UniProtKB-KW"/>
</dbReference>
<keyword evidence="5" id="KW-0460">Magnesium</keyword>
<dbReference type="STRING" id="1549858.MC45_12450"/>
<keyword evidence="3" id="KW-0547">Nucleotide-binding</keyword>
<dbReference type="InterPro" id="IPR005494">
    <property type="entry name" value="GSPS_pre-ATP-grasp-like_dom"/>
</dbReference>
<keyword evidence="2" id="KW-0479">Metal-binding</keyword>
<reference evidence="7 8" key="1">
    <citation type="submission" date="2014-09" db="EMBL/GenBank/DDBJ databases">
        <title>Using Illumina technology Improving SMRT sequencing Genome Assembly by RASTools.</title>
        <authorList>
            <person name="Zhou Y."/>
            <person name="Ma T."/>
            <person name="Liu T."/>
        </authorList>
    </citation>
    <scope>NUCLEOTIDE SEQUENCE [LARGE SCALE GENOMIC DNA]</scope>
    <source>
        <strain evidence="7 8">ATCC 55669</strain>
    </source>
</reference>
<dbReference type="AlphaFoldDB" id="A0A097EHL3"/>
<keyword evidence="8" id="KW-1185">Reference proteome</keyword>
<evidence type="ECO:0000256" key="1">
    <source>
        <dbReference type="ARBA" id="ARBA00022598"/>
    </source>
</evidence>
<dbReference type="Proteomes" id="UP000033200">
    <property type="component" value="Chromosome"/>
</dbReference>
<dbReference type="RefSeq" id="WP_038663656.1">
    <property type="nucleotide sequence ID" value="NZ_CP009571.1"/>
</dbReference>
<dbReference type="GO" id="GO:0016874">
    <property type="term" value="F:ligase activity"/>
    <property type="evidence" value="ECO:0007669"/>
    <property type="project" value="UniProtKB-KW"/>
</dbReference>
<proteinExistence type="predicted"/>
<evidence type="ECO:0000256" key="3">
    <source>
        <dbReference type="ARBA" id="ARBA00022741"/>
    </source>
</evidence>
<name>A0A097EHL3_9SPHN</name>
<gene>
    <name evidence="7" type="ORF">MC45_12450</name>
</gene>
<organism evidence="7 8">
    <name type="scientific">Sphingomonas taxi</name>
    <dbReference type="NCBI Taxonomy" id="1549858"/>
    <lineage>
        <taxon>Bacteria</taxon>
        <taxon>Pseudomonadati</taxon>
        <taxon>Pseudomonadota</taxon>
        <taxon>Alphaproteobacteria</taxon>
        <taxon>Sphingomonadales</taxon>
        <taxon>Sphingomonadaceae</taxon>
        <taxon>Sphingomonas</taxon>
    </lineage>
</organism>
<sequence length="382" mass="42174">MIRTTLTPRPDWQAKVEAEGLIWHTADGRPYWDESVCYHFAAAQIAEIEAATAELYRLFLAAGEAIVGDRGLLDRFGIPRAFHQPIRDAWEAEPPALNFGRFDLGYDGASPPKLFEFNCDTPTSLLEAAVIQWSWKEDCFPAADQFNGLHEALVAKWRDLADHLPGRVHFAHAADEVGEDGVTTAYLRDTAAAAGFETVAMAVETIGWDHERRRFVDDAAEPIEAVFKLYPWEWLANESFADMLVEDLAAGGTTWIEPVWKMIWSNKGVLAVLWALFPDHPNLLPAGFDIPDGDAVAKPLLSREGANVSIRRGGRIVAEAAGDYGDEGYVYQAIYRLPEPAPGCFPVIGSWVVDGEPVGMGIREDGLITGNTARFVPHIVTR</sequence>
<keyword evidence="4" id="KW-0067">ATP-binding</keyword>
<evidence type="ECO:0000256" key="5">
    <source>
        <dbReference type="ARBA" id="ARBA00022842"/>
    </source>
</evidence>
<evidence type="ECO:0000256" key="4">
    <source>
        <dbReference type="ARBA" id="ARBA00022840"/>
    </source>
</evidence>
<dbReference type="KEGG" id="stax:MC45_12450"/>
<dbReference type="Gene3D" id="3.30.1490.330">
    <property type="match status" value="1"/>
</dbReference>
<evidence type="ECO:0000256" key="2">
    <source>
        <dbReference type="ARBA" id="ARBA00022723"/>
    </source>
</evidence>
<dbReference type="eggNOG" id="COG0754">
    <property type="taxonomic scope" value="Bacteria"/>
</dbReference>
<protein>
    <submittedName>
        <fullName evidence="7">Glutathionylspermidine synthase</fullName>
    </submittedName>
</protein>
<accession>A0A097EHL3</accession>
<dbReference type="SUPFAM" id="SSF52440">
    <property type="entry name" value="PreATP-grasp domain"/>
    <property type="match status" value="1"/>
</dbReference>
<dbReference type="InterPro" id="IPR016185">
    <property type="entry name" value="PreATP-grasp_dom_sf"/>
</dbReference>
<dbReference type="GO" id="GO:0005524">
    <property type="term" value="F:ATP binding"/>
    <property type="evidence" value="ECO:0007669"/>
    <property type="project" value="UniProtKB-KW"/>
</dbReference>
<dbReference type="HOGENOM" id="CLU_059175_0_0_5"/>
<evidence type="ECO:0000313" key="8">
    <source>
        <dbReference type="Proteomes" id="UP000033200"/>
    </source>
</evidence>
<dbReference type="Pfam" id="PF03738">
    <property type="entry name" value="GSP_synth"/>
    <property type="match status" value="1"/>
</dbReference>
<dbReference type="SUPFAM" id="SSF56059">
    <property type="entry name" value="Glutathione synthetase ATP-binding domain-like"/>
    <property type="match status" value="1"/>
</dbReference>
<feature type="domain" description="Glutathionylspermidine synthase pre-ATP-grasp-like" evidence="6">
    <location>
        <begin position="12"/>
        <end position="380"/>
    </location>
</feature>
<evidence type="ECO:0000313" key="7">
    <source>
        <dbReference type="EMBL" id="AIT07052.1"/>
    </source>
</evidence>
<dbReference type="EMBL" id="CP009571">
    <property type="protein sequence ID" value="AIT07052.1"/>
    <property type="molecule type" value="Genomic_DNA"/>
</dbReference>
<keyword evidence="1" id="KW-0436">Ligase</keyword>
<evidence type="ECO:0000259" key="6">
    <source>
        <dbReference type="Pfam" id="PF03738"/>
    </source>
</evidence>